<dbReference type="EMBL" id="CM007381">
    <property type="protein sequence ID" value="ONK79299.1"/>
    <property type="molecule type" value="Genomic_DNA"/>
</dbReference>
<accession>A0A5P1FQM5</accession>
<dbReference type="GO" id="GO:0003676">
    <property type="term" value="F:nucleic acid binding"/>
    <property type="evidence" value="ECO:0007669"/>
    <property type="project" value="InterPro"/>
</dbReference>
<dbReference type="PANTHER" id="PTHR47074:SF11">
    <property type="entry name" value="REVERSE TRANSCRIPTASE-LIKE PROTEIN"/>
    <property type="match status" value="1"/>
</dbReference>
<proteinExistence type="predicted"/>
<organism evidence="3 4">
    <name type="scientific">Asparagus officinalis</name>
    <name type="common">Garden asparagus</name>
    <dbReference type="NCBI Taxonomy" id="4686"/>
    <lineage>
        <taxon>Eukaryota</taxon>
        <taxon>Viridiplantae</taxon>
        <taxon>Streptophyta</taxon>
        <taxon>Embryophyta</taxon>
        <taxon>Tracheophyta</taxon>
        <taxon>Spermatophyta</taxon>
        <taxon>Magnoliopsida</taxon>
        <taxon>Liliopsida</taxon>
        <taxon>Asparagales</taxon>
        <taxon>Asparagaceae</taxon>
        <taxon>Asparagoideae</taxon>
        <taxon>Asparagus</taxon>
    </lineage>
</organism>
<dbReference type="InterPro" id="IPR036397">
    <property type="entry name" value="RNaseH_sf"/>
</dbReference>
<name>A0A5P1FQM5_ASPOF</name>
<dbReference type="Gene3D" id="3.30.420.10">
    <property type="entry name" value="Ribonuclease H-like superfamily/Ribonuclease H"/>
    <property type="match status" value="1"/>
</dbReference>
<feature type="domain" description="RNase H type-1" evidence="2">
    <location>
        <begin position="67"/>
        <end position="163"/>
    </location>
</feature>
<dbReference type="InterPro" id="IPR012337">
    <property type="entry name" value="RNaseH-like_sf"/>
</dbReference>
<dbReference type="SUPFAM" id="SSF53098">
    <property type="entry name" value="Ribonuclease H-like"/>
    <property type="match status" value="1"/>
</dbReference>
<feature type="signal peptide" evidence="1">
    <location>
        <begin position="1"/>
        <end position="17"/>
    </location>
</feature>
<sequence>MIDAASVLFFFLSISFSKFSRLRYCASVDWEAGYTKDFQEPLPSVKSKSCSSSVKRDPPASGMVCINVDAAVDRNGSGCSSGIVARDHNSVALYSRGNYYMNPFSPLIAEIIAIKDGVLLAKERKWNQWFIVSDCHNAVDLLSNPEVQSGELDLLADEVRSLAMFVLASKASSTSLGILMVWPIC</sequence>
<dbReference type="Proteomes" id="UP000243459">
    <property type="component" value="Chromosome 1"/>
</dbReference>
<feature type="chain" id="PRO_5024413202" description="RNase H type-1 domain-containing protein" evidence="1">
    <location>
        <begin position="18"/>
        <end position="185"/>
    </location>
</feature>
<dbReference type="InterPro" id="IPR052929">
    <property type="entry name" value="RNase_H-like_EbsB-rel"/>
</dbReference>
<dbReference type="InterPro" id="IPR002156">
    <property type="entry name" value="RNaseH_domain"/>
</dbReference>
<dbReference type="GO" id="GO:0004523">
    <property type="term" value="F:RNA-DNA hybrid ribonuclease activity"/>
    <property type="evidence" value="ECO:0007669"/>
    <property type="project" value="InterPro"/>
</dbReference>
<keyword evidence="1" id="KW-0732">Signal</keyword>
<evidence type="ECO:0000313" key="4">
    <source>
        <dbReference type="Proteomes" id="UP000243459"/>
    </source>
</evidence>
<evidence type="ECO:0000313" key="3">
    <source>
        <dbReference type="EMBL" id="ONK79299.1"/>
    </source>
</evidence>
<keyword evidence="4" id="KW-1185">Reference proteome</keyword>
<dbReference type="PANTHER" id="PTHR47074">
    <property type="entry name" value="BNAC02G40300D PROTEIN"/>
    <property type="match status" value="1"/>
</dbReference>
<evidence type="ECO:0000256" key="1">
    <source>
        <dbReference type="SAM" id="SignalP"/>
    </source>
</evidence>
<gene>
    <name evidence="3" type="ORF">A4U43_C01F4960</name>
</gene>
<reference evidence="4" key="1">
    <citation type="journal article" date="2017" name="Nat. Commun.">
        <title>The asparagus genome sheds light on the origin and evolution of a young Y chromosome.</title>
        <authorList>
            <person name="Harkess A."/>
            <person name="Zhou J."/>
            <person name="Xu C."/>
            <person name="Bowers J.E."/>
            <person name="Van der Hulst R."/>
            <person name="Ayyampalayam S."/>
            <person name="Mercati F."/>
            <person name="Riccardi P."/>
            <person name="McKain M.R."/>
            <person name="Kakrana A."/>
            <person name="Tang H."/>
            <person name="Ray J."/>
            <person name="Groenendijk J."/>
            <person name="Arikit S."/>
            <person name="Mathioni S.M."/>
            <person name="Nakano M."/>
            <person name="Shan H."/>
            <person name="Telgmann-Rauber A."/>
            <person name="Kanno A."/>
            <person name="Yue Z."/>
            <person name="Chen H."/>
            <person name="Li W."/>
            <person name="Chen Y."/>
            <person name="Xu X."/>
            <person name="Zhang Y."/>
            <person name="Luo S."/>
            <person name="Chen H."/>
            <person name="Gao J."/>
            <person name="Mao Z."/>
            <person name="Pires J.C."/>
            <person name="Luo M."/>
            <person name="Kudrna D."/>
            <person name="Wing R.A."/>
            <person name="Meyers B.C."/>
            <person name="Yi K."/>
            <person name="Kong H."/>
            <person name="Lavrijsen P."/>
            <person name="Sunseri F."/>
            <person name="Falavigna A."/>
            <person name="Ye Y."/>
            <person name="Leebens-Mack J.H."/>
            <person name="Chen G."/>
        </authorList>
    </citation>
    <scope>NUCLEOTIDE SEQUENCE [LARGE SCALE GENOMIC DNA]</scope>
    <source>
        <strain evidence="4">cv. DH0086</strain>
    </source>
</reference>
<protein>
    <recommendedName>
        <fullName evidence="2">RNase H type-1 domain-containing protein</fullName>
    </recommendedName>
</protein>
<dbReference type="Gramene" id="ONK79299">
    <property type="protein sequence ID" value="ONK79299"/>
    <property type="gene ID" value="A4U43_C01F4960"/>
</dbReference>
<dbReference type="InterPro" id="IPR044730">
    <property type="entry name" value="RNase_H-like_dom_plant"/>
</dbReference>
<dbReference type="AlphaFoldDB" id="A0A5P1FQM5"/>
<evidence type="ECO:0000259" key="2">
    <source>
        <dbReference type="Pfam" id="PF13456"/>
    </source>
</evidence>
<dbReference type="Pfam" id="PF13456">
    <property type="entry name" value="RVT_3"/>
    <property type="match status" value="1"/>
</dbReference>
<dbReference type="CDD" id="cd06222">
    <property type="entry name" value="RNase_H_like"/>
    <property type="match status" value="1"/>
</dbReference>